<sequence length="297" mass="32757">MSPSTGPGKVTWSKCSNSELKDFLENSEYSVSCLEDLARGPRELDFSDEKLPGELYTVGQQCTYALGSTFKPYVTSKFPYNGMGSEIHIGLALMYGVLDINEVDNFLFTVKLSTFQNVCRETWCQNTTHAMRTHPALEGTSCGVKKFCVNGQCVAKPPKAFDVTDSPRKNYTTTTSTTTATTTTSPARTSGFRDFFRRIRNLFQGYLQLRDDLSDHVLLSKWTLYNQSTCSAACGGGWQESLVSCSSYEGLVILEDEMCDPIPRPPTRAACNTNPCVSGSPVETPPTSKEPVQFPRG</sequence>
<evidence type="ECO:0000256" key="4">
    <source>
        <dbReference type="ARBA" id="ARBA00022801"/>
    </source>
</evidence>
<feature type="domain" description="ADAMTS cysteine-rich" evidence="9">
    <location>
        <begin position="115"/>
        <end position="154"/>
    </location>
</feature>
<dbReference type="GO" id="GO:0004222">
    <property type="term" value="F:metalloendopeptidase activity"/>
    <property type="evidence" value="ECO:0007669"/>
    <property type="project" value="TreeGrafter"/>
</dbReference>
<feature type="region of interest" description="Disordered" evidence="8">
    <location>
        <begin position="270"/>
        <end position="297"/>
    </location>
</feature>
<keyword evidence="2" id="KW-0964">Secreted</keyword>
<organism evidence="10 11">
    <name type="scientific">Halocaridina rubra</name>
    <name type="common">Hawaiian red shrimp</name>
    <dbReference type="NCBI Taxonomy" id="373956"/>
    <lineage>
        <taxon>Eukaryota</taxon>
        <taxon>Metazoa</taxon>
        <taxon>Ecdysozoa</taxon>
        <taxon>Arthropoda</taxon>
        <taxon>Crustacea</taxon>
        <taxon>Multicrustacea</taxon>
        <taxon>Malacostraca</taxon>
        <taxon>Eumalacostraca</taxon>
        <taxon>Eucarida</taxon>
        <taxon>Decapoda</taxon>
        <taxon>Pleocyemata</taxon>
        <taxon>Caridea</taxon>
        <taxon>Atyoidea</taxon>
        <taxon>Atyidae</taxon>
        <taxon>Halocaridina</taxon>
    </lineage>
</organism>
<dbReference type="Gene3D" id="2.20.100.10">
    <property type="entry name" value="Thrombospondin type-1 (TSP1) repeat"/>
    <property type="match status" value="1"/>
</dbReference>
<name>A0AAN8WUT6_HALRR</name>
<dbReference type="InterPro" id="IPR041645">
    <property type="entry name" value="ADAMTS_CR_2"/>
</dbReference>
<dbReference type="PANTHER" id="PTHR13723:SF281">
    <property type="entry name" value="PAPILIN"/>
    <property type="match status" value="1"/>
</dbReference>
<dbReference type="Gene3D" id="3.40.1620.60">
    <property type="match status" value="1"/>
</dbReference>
<feature type="region of interest" description="Disordered" evidence="8">
    <location>
        <begin position="165"/>
        <end position="186"/>
    </location>
</feature>
<dbReference type="AlphaFoldDB" id="A0AAN8WUT6"/>
<dbReference type="InterPro" id="IPR000884">
    <property type="entry name" value="TSP1_rpt"/>
</dbReference>
<accession>A0AAN8WUT6</accession>
<dbReference type="PROSITE" id="PS50092">
    <property type="entry name" value="TSP1"/>
    <property type="match status" value="1"/>
</dbReference>
<dbReference type="InterPro" id="IPR050439">
    <property type="entry name" value="ADAMTS_ADAMTS-like"/>
</dbReference>
<dbReference type="SUPFAM" id="SSF82895">
    <property type="entry name" value="TSP-1 type 1 repeat"/>
    <property type="match status" value="1"/>
</dbReference>
<evidence type="ECO:0000259" key="9">
    <source>
        <dbReference type="Pfam" id="PF17771"/>
    </source>
</evidence>
<evidence type="ECO:0000256" key="1">
    <source>
        <dbReference type="ARBA" id="ARBA00004613"/>
    </source>
</evidence>
<keyword evidence="5" id="KW-0862">Zinc</keyword>
<dbReference type="Pfam" id="PF19030">
    <property type="entry name" value="TSP1_ADAMTS"/>
    <property type="match status" value="1"/>
</dbReference>
<evidence type="ECO:0000256" key="5">
    <source>
        <dbReference type="ARBA" id="ARBA00022833"/>
    </source>
</evidence>
<dbReference type="Proteomes" id="UP001381693">
    <property type="component" value="Unassembled WGS sequence"/>
</dbReference>
<evidence type="ECO:0000313" key="11">
    <source>
        <dbReference type="Proteomes" id="UP001381693"/>
    </source>
</evidence>
<evidence type="ECO:0000256" key="3">
    <source>
        <dbReference type="ARBA" id="ARBA00022723"/>
    </source>
</evidence>
<evidence type="ECO:0000256" key="7">
    <source>
        <dbReference type="ARBA" id="ARBA00023180"/>
    </source>
</evidence>
<dbReference type="PANTHER" id="PTHR13723">
    <property type="entry name" value="ADAMTS A DISINTEGRIN AND METALLOPROTEASE WITH THROMBOSPONDIN MOTIFS PROTEASE"/>
    <property type="match status" value="1"/>
</dbReference>
<evidence type="ECO:0000256" key="6">
    <source>
        <dbReference type="ARBA" id="ARBA00023157"/>
    </source>
</evidence>
<comment type="subcellular location">
    <subcellularLocation>
        <location evidence="1">Secreted</location>
    </subcellularLocation>
</comment>
<evidence type="ECO:0000256" key="8">
    <source>
        <dbReference type="SAM" id="MobiDB-lite"/>
    </source>
</evidence>
<keyword evidence="4" id="KW-0378">Hydrolase</keyword>
<dbReference type="GO" id="GO:0005576">
    <property type="term" value="C:extracellular region"/>
    <property type="evidence" value="ECO:0007669"/>
    <property type="project" value="UniProtKB-SubCell"/>
</dbReference>
<keyword evidence="11" id="KW-1185">Reference proteome</keyword>
<dbReference type="InterPro" id="IPR036383">
    <property type="entry name" value="TSP1_rpt_sf"/>
</dbReference>
<reference evidence="10 11" key="1">
    <citation type="submission" date="2023-11" db="EMBL/GenBank/DDBJ databases">
        <title>Halocaridina rubra genome assembly.</title>
        <authorList>
            <person name="Smith C."/>
        </authorList>
    </citation>
    <scope>NUCLEOTIDE SEQUENCE [LARGE SCALE GENOMIC DNA]</scope>
    <source>
        <strain evidence="10">EP-1</strain>
        <tissue evidence="10">Whole</tissue>
    </source>
</reference>
<evidence type="ECO:0000256" key="2">
    <source>
        <dbReference type="ARBA" id="ARBA00022525"/>
    </source>
</evidence>
<keyword evidence="7" id="KW-0325">Glycoprotein</keyword>
<dbReference type="GO" id="GO:0006508">
    <property type="term" value="P:proteolysis"/>
    <property type="evidence" value="ECO:0007669"/>
    <property type="project" value="TreeGrafter"/>
</dbReference>
<protein>
    <recommendedName>
        <fullName evidence="9">ADAMTS cysteine-rich domain-containing protein</fullName>
    </recommendedName>
</protein>
<keyword evidence="3" id="KW-0479">Metal-binding</keyword>
<comment type="caution">
    <text evidence="10">The sequence shown here is derived from an EMBL/GenBank/DDBJ whole genome shotgun (WGS) entry which is preliminary data.</text>
</comment>
<gene>
    <name evidence="10" type="ORF">SK128_001889</name>
</gene>
<proteinExistence type="predicted"/>
<dbReference type="GO" id="GO:0046872">
    <property type="term" value="F:metal ion binding"/>
    <property type="evidence" value="ECO:0007669"/>
    <property type="project" value="UniProtKB-KW"/>
</dbReference>
<feature type="compositionally biased region" description="Low complexity" evidence="8">
    <location>
        <begin position="172"/>
        <end position="186"/>
    </location>
</feature>
<keyword evidence="6" id="KW-1015">Disulfide bond</keyword>
<evidence type="ECO:0000313" key="10">
    <source>
        <dbReference type="EMBL" id="KAK7066769.1"/>
    </source>
</evidence>
<dbReference type="Pfam" id="PF17771">
    <property type="entry name" value="ADAMTS_CR_2"/>
    <property type="match status" value="1"/>
</dbReference>
<dbReference type="GO" id="GO:0030198">
    <property type="term" value="P:extracellular matrix organization"/>
    <property type="evidence" value="ECO:0007669"/>
    <property type="project" value="TreeGrafter"/>
</dbReference>
<dbReference type="EMBL" id="JAXCGZ010019031">
    <property type="protein sequence ID" value="KAK7066769.1"/>
    <property type="molecule type" value="Genomic_DNA"/>
</dbReference>
<dbReference type="GO" id="GO:0031012">
    <property type="term" value="C:extracellular matrix"/>
    <property type="evidence" value="ECO:0007669"/>
    <property type="project" value="TreeGrafter"/>
</dbReference>